<organism evidence="1 2">
    <name type="scientific">Acidisoma cellulosilyticum</name>
    <dbReference type="NCBI Taxonomy" id="2802395"/>
    <lineage>
        <taxon>Bacteria</taxon>
        <taxon>Pseudomonadati</taxon>
        <taxon>Pseudomonadota</taxon>
        <taxon>Alphaproteobacteria</taxon>
        <taxon>Acetobacterales</taxon>
        <taxon>Acidocellaceae</taxon>
        <taxon>Acidisoma</taxon>
    </lineage>
</organism>
<dbReference type="AlphaFoldDB" id="A0A963Z6C6"/>
<protein>
    <submittedName>
        <fullName evidence="1">Uncharacterized protein</fullName>
    </submittedName>
</protein>
<evidence type="ECO:0000313" key="2">
    <source>
        <dbReference type="Proteomes" id="UP000721844"/>
    </source>
</evidence>
<proteinExistence type="predicted"/>
<dbReference type="Proteomes" id="UP000721844">
    <property type="component" value="Unassembled WGS sequence"/>
</dbReference>
<reference evidence="1 2" key="1">
    <citation type="journal article" date="2021" name="Microorganisms">
        <title>Acidisoma silvae sp. nov. and Acidisomacellulosilytica sp. nov., Two Acidophilic Bacteria Isolated from Decaying Wood, Hydrolyzing Cellulose and Producing Poly-3-hydroxybutyrate.</title>
        <authorList>
            <person name="Mieszkin S."/>
            <person name="Pouder E."/>
            <person name="Uroz S."/>
            <person name="Simon-Colin C."/>
            <person name="Alain K."/>
        </authorList>
    </citation>
    <scope>NUCLEOTIDE SEQUENCE [LARGE SCALE GENOMIC DNA]</scope>
    <source>
        <strain evidence="1 2">HW T5.17</strain>
    </source>
</reference>
<accession>A0A963Z6C6</accession>
<evidence type="ECO:0000313" key="1">
    <source>
        <dbReference type="EMBL" id="MCB8882890.1"/>
    </source>
</evidence>
<comment type="caution">
    <text evidence="1">The sequence shown here is derived from an EMBL/GenBank/DDBJ whole genome shotgun (WGS) entry which is preliminary data.</text>
</comment>
<gene>
    <name evidence="1" type="ORF">ACELLULO517_21770</name>
</gene>
<keyword evidence="2" id="KW-1185">Reference proteome</keyword>
<dbReference type="RefSeq" id="WP_227309548.1">
    <property type="nucleotide sequence ID" value="NZ_JAESVA010000010.1"/>
</dbReference>
<dbReference type="EMBL" id="JAESVA010000010">
    <property type="protein sequence ID" value="MCB8882890.1"/>
    <property type="molecule type" value="Genomic_DNA"/>
</dbReference>
<name>A0A963Z6C6_9PROT</name>
<sequence>MAERAVFEDDKLIGEFAEEAIRAYFEASGFTMHRMGIEHLLPGTIDALHEDLLPDPRVAGHKDAMDQNLELVARLRFLPDFLAISRDLNARGVRDIFPVEVKFRTERDFSADGLTLRTVRLSRKSVAAYRDLWPTTLLVVVCYRGRRIIGTRVRKLVEIPDGRVSIRDSLWRGSWFYSIRSCEFLELPRFRQGCFDADGAKVIVDEVITFAEEVRMSRDFDEI</sequence>